<dbReference type="AlphaFoldDB" id="I3DZS6"/>
<dbReference type="CDD" id="cd00610">
    <property type="entry name" value="OAT_like"/>
    <property type="match status" value="1"/>
</dbReference>
<dbReference type="InterPro" id="IPR015421">
    <property type="entry name" value="PyrdxlP-dep_Trfase_major"/>
</dbReference>
<keyword evidence="2 6" id="KW-0032">Aminotransferase</keyword>
<dbReference type="NCBIfam" id="NF005812">
    <property type="entry name" value="PRK07678.1"/>
    <property type="match status" value="1"/>
</dbReference>
<dbReference type="KEGG" id="bmet:BMMGA3_06920"/>
<dbReference type="GO" id="GO:0008483">
    <property type="term" value="F:transaminase activity"/>
    <property type="evidence" value="ECO:0007669"/>
    <property type="project" value="UniProtKB-KW"/>
</dbReference>
<evidence type="ECO:0000256" key="1">
    <source>
        <dbReference type="ARBA" id="ARBA00008954"/>
    </source>
</evidence>
<dbReference type="OrthoDB" id="9807885at2"/>
<proteinExistence type="inferred from homology"/>
<name>I3DZS6_BACMM</name>
<evidence type="ECO:0000256" key="4">
    <source>
        <dbReference type="ARBA" id="ARBA00022898"/>
    </source>
</evidence>
<organism evidence="6 7">
    <name type="scientific">Bacillus methanolicus (strain MGA3 / ATCC 53907)</name>
    <dbReference type="NCBI Taxonomy" id="796606"/>
    <lineage>
        <taxon>Bacteria</taxon>
        <taxon>Bacillati</taxon>
        <taxon>Bacillota</taxon>
        <taxon>Bacilli</taxon>
        <taxon>Bacillales</taxon>
        <taxon>Bacillaceae</taxon>
        <taxon>Bacillus</taxon>
    </lineage>
</organism>
<keyword evidence="7" id="KW-1185">Reference proteome</keyword>
<dbReference type="FunFam" id="3.40.640.10:FF:000014">
    <property type="entry name" value="Adenosylmethionine-8-amino-7-oxononanoate aminotransferase, probable"/>
    <property type="match status" value="1"/>
</dbReference>
<dbReference type="RefSeq" id="WP_003349300.1">
    <property type="nucleotide sequence ID" value="NZ_ADWW01000004.1"/>
</dbReference>
<evidence type="ECO:0000256" key="3">
    <source>
        <dbReference type="ARBA" id="ARBA00022679"/>
    </source>
</evidence>
<protein>
    <submittedName>
        <fullName evidence="6">Putative aminotransferase YhxA</fullName>
        <ecNumber evidence="6">2.6.-.-</ecNumber>
    </submittedName>
</protein>
<sequence>MVKKNHSIQSLKAQDERLIWHAMKPYNPDATIVVTKAEGSWITDSDGKRYLDAMAGLWCVNVGYGRKELADAAYEQLKEMAYYPLTQSHVPAIKLAEKLNELLEDEYVIFFSNSGSEANETAFKIARQYHQQNGDYNRYKIVSRYRAYHGNTMGALSATGQAQRKYKYEPLAPGFVHVAPPDSYRDETNVSDPSKLSSVQEIDRVMTWELSETIAAMIMEPIITGGGILVPPEGYMKAAKEVCEKHGALLIVDEVICGFGRTGKPFGFMNYGVKPDIITMAKGITSAYLPLSATAVKKGIYDAFKGEDEYEFFRHVNTFGGSPAACALAIKNIQIMEEEKLFDRSKDLGEKVLTELQNLLRGHPYVGDVRGKGFLIGIELVKDKQTKEPLNASLVNEVIALCKKEGLLIGKNGTTVAGYNNVLVLSPPLNIPEDDIDFLIKVLTDSLEKMK</sequence>
<dbReference type="InterPro" id="IPR005814">
    <property type="entry name" value="Aminotrans_3"/>
</dbReference>
<evidence type="ECO:0000313" key="6">
    <source>
        <dbReference type="EMBL" id="AIE59807.1"/>
    </source>
</evidence>
<dbReference type="InterPro" id="IPR015424">
    <property type="entry name" value="PyrdxlP-dep_Trfase"/>
</dbReference>
<dbReference type="GO" id="GO:0030170">
    <property type="term" value="F:pyridoxal phosphate binding"/>
    <property type="evidence" value="ECO:0007669"/>
    <property type="project" value="InterPro"/>
</dbReference>
<dbReference type="PANTHER" id="PTHR43094">
    <property type="entry name" value="AMINOTRANSFERASE"/>
    <property type="match status" value="1"/>
</dbReference>
<comment type="similarity">
    <text evidence="1 5">Belongs to the class-III pyridoxal-phosphate-dependent aminotransferase family.</text>
</comment>
<dbReference type="InterPro" id="IPR049704">
    <property type="entry name" value="Aminotrans_3_PPA_site"/>
</dbReference>
<dbReference type="SUPFAM" id="SSF53383">
    <property type="entry name" value="PLP-dependent transferases"/>
    <property type="match status" value="1"/>
</dbReference>
<dbReference type="EMBL" id="CP007739">
    <property type="protein sequence ID" value="AIE59807.1"/>
    <property type="molecule type" value="Genomic_DNA"/>
</dbReference>
<dbReference type="EC" id="2.6.-.-" evidence="6"/>
<evidence type="ECO:0000256" key="2">
    <source>
        <dbReference type="ARBA" id="ARBA00022576"/>
    </source>
</evidence>
<gene>
    <name evidence="6" type="primary">yhxA</name>
    <name evidence="6" type="ORF">BMMGA3_06920</name>
</gene>
<dbReference type="Proteomes" id="UP000027602">
    <property type="component" value="Chromosome"/>
</dbReference>
<dbReference type="PANTHER" id="PTHR43094:SF1">
    <property type="entry name" value="AMINOTRANSFERASE CLASS-III"/>
    <property type="match status" value="1"/>
</dbReference>
<keyword evidence="4 5" id="KW-0663">Pyridoxal phosphate</keyword>
<dbReference type="HOGENOM" id="CLU_016922_4_0_9"/>
<evidence type="ECO:0000313" key="7">
    <source>
        <dbReference type="Proteomes" id="UP000027602"/>
    </source>
</evidence>
<dbReference type="InterPro" id="IPR015422">
    <property type="entry name" value="PyrdxlP-dep_Trfase_small"/>
</dbReference>
<dbReference type="Gene3D" id="3.90.1150.10">
    <property type="entry name" value="Aspartate Aminotransferase, domain 1"/>
    <property type="match status" value="1"/>
</dbReference>
<dbReference type="STRING" id="796606.BMMGA3_06920"/>
<evidence type="ECO:0000256" key="5">
    <source>
        <dbReference type="RuleBase" id="RU003560"/>
    </source>
</evidence>
<dbReference type="Pfam" id="PF00202">
    <property type="entry name" value="Aminotran_3"/>
    <property type="match status" value="1"/>
</dbReference>
<dbReference type="eggNOG" id="COG0161">
    <property type="taxonomic scope" value="Bacteria"/>
</dbReference>
<keyword evidence="3 6" id="KW-0808">Transferase</keyword>
<dbReference type="Gene3D" id="3.40.640.10">
    <property type="entry name" value="Type I PLP-dependent aspartate aminotransferase-like (Major domain)"/>
    <property type="match status" value="1"/>
</dbReference>
<dbReference type="PROSITE" id="PS00600">
    <property type="entry name" value="AA_TRANSFER_CLASS_3"/>
    <property type="match status" value="1"/>
</dbReference>
<reference evidence="6 7" key="1">
    <citation type="journal article" date="2015" name="BMC Genomics">
        <title>Transcriptome analysis of thermophilic methylotrophic Bacillus methanolicus MGA3 using RNA-sequencing provides detailed insights into its previously uncharted transcriptional landscape.</title>
        <authorList>
            <person name="Irla M."/>
            <person name="Neshat A."/>
            <person name="Brautaset T."/>
            <person name="Ruckert C."/>
            <person name="Kalinowski J."/>
            <person name="Wendisch V.F."/>
        </authorList>
    </citation>
    <scope>NUCLEOTIDE SEQUENCE [LARGE SCALE GENOMIC DNA]</scope>
    <source>
        <strain evidence="7">MGA3 / ATCC 53907</strain>
    </source>
</reference>
<dbReference type="PIRSF" id="PIRSF000521">
    <property type="entry name" value="Transaminase_4ab_Lys_Orn"/>
    <property type="match status" value="1"/>
</dbReference>
<accession>I3DZS6</accession>